<name>A0ABQ9JHJ0_9CUCU</name>
<accession>A0ABQ9JHJ0</accession>
<evidence type="ECO:0000313" key="2">
    <source>
        <dbReference type="EMBL" id="KAJ8977384.1"/>
    </source>
</evidence>
<reference evidence="2" key="1">
    <citation type="journal article" date="2023" name="Insect Mol. Biol.">
        <title>Genome sequencing provides insights into the evolution of gene families encoding plant cell wall-degrading enzymes in longhorned beetles.</title>
        <authorList>
            <person name="Shin N.R."/>
            <person name="Okamura Y."/>
            <person name="Kirsch R."/>
            <person name="Pauchet Y."/>
        </authorList>
    </citation>
    <scope>NUCLEOTIDE SEQUENCE</scope>
    <source>
        <strain evidence="2">MMC_N1</strain>
    </source>
</reference>
<keyword evidence="1" id="KW-0812">Transmembrane</keyword>
<dbReference type="Proteomes" id="UP001162164">
    <property type="component" value="Unassembled WGS sequence"/>
</dbReference>
<keyword evidence="1" id="KW-1133">Transmembrane helix</keyword>
<sequence>MNIRAIAVRGTWFIRMEGRLRITPETSHYFLKIELMATDRITENFTESFVAGLYNGVGILRQYFDVGRLGFLYSLLALELVLGFGIPVKLGTKQSMAVGWNFQFQYADPTNITALRDYPPVVSSRSREKREIQKSDRSLFYKGLENILNRKWCLRLYLALD</sequence>
<comment type="caution">
    <text evidence="2">The sequence shown here is derived from an EMBL/GenBank/DDBJ whole genome shotgun (WGS) entry which is preliminary data.</text>
</comment>
<evidence type="ECO:0000313" key="3">
    <source>
        <dbReference type="Proteomes" id="UP001162164"/>
    </source>
</evidence>
<gene>
    <name evidence="2" type="ORF">NQ317_001985</name>
</gene>
<keyword evidence="1" id="KW-0472">Membrane</keyword>
<dbReference type="EMBL" id="JAPWTJ010000555">
    <property type="protein sequence ID" value="KAJ8977384.1"/>
    <property type="molecule type" value="Genomic_DNA"/>
</dbReference>
<proteinExistence type="predicted"/>
<keyword evidence="3" id="KW-1185">Reference proteome</keyword>
<evidence type="ECO:0000256" key="1">
    <source>
        <dbReference type="SAM" id="Phobius"/>
    </source>
</evidence>
<feature type="transmembrane region" description="Helical" evidence="1">
    <location>
        <begin position="70"/>
        <end position="88"/>
    </location>
</feature>
<organism evidence="2 3">
    <name type="scientific">Molorchus minor</name>
    <dbReference type="NCBI Taxonomy" id="1323400"/>
    <lineage>
        <taxon>Eukaryota</taxon>
        <taxon>Metazoa</taxon>
        <taxon>Ecdysozoa</taxon>
        <taxon>Arthropoda</taxon>
        <taxon>Hexapoda</taxon>
        <taxon>Insecta</taxon>
        <taxon>Pterygota</taxon>
        <taxon>Neoptera</taxon>
        <taxon>Endopterygota</taxon>
        <taxon>Coleoptera</taxon>
        <taxon>Polyphaga</taxon>
        <taxon>Cucujiformia</taxon>
        <taxon>Chrysomeloidea</taxon>
        <taxon>Cerambycidae</taxon>
        <taxon>Lamiinae</taxon>
        <taxon>Monochamini</taxon>
        <taxon>Molorchus</taxon>
    </lineage>
</organism>
<protein>
    <submittedName>
        <fullName evidence="2">Uncharacterized protein</fullName>
    </submittedName>
</protein>